<feature type="active site" evidence="3">
    <location>
        <position position="261"/>
    </location>
</feature>
<dbReference type="Proteomes" id="UP001518140">
    <property type="component" value="Unassembled WGS sequence"/>
</dbReference>
<dbReference type="InterPro" id="IPR015590">
    <property type="entry name" value="Aldehyde_DH_dom"/>
</dbReference>
<dbReference type="Gene3D" id="3.40.605.10">
    <property type="entry name" value="Aldehyde Dehydrogenase, Chain A, domain 1"/>
    <property type="match status" value="1"/>
</dbReference>
<name>A0ABX0EA01_9ACTN</name>
<evidence type="ECO:0000256" key="4">
    <source>
        <dbReference type="RuleBase" id="RU003345"/>
    </source>
</evidence>
<dbReference type="PANTHER" id="PTHR42804:SF1">
    <property type="entry name" value="ALDEHYDE DEHYDROGENASE-RELATED"/>
    <property type="match status" value="1"/>
</dbReference>
<evidence type="ECO:0000256" key="1">
    <source>
        <dbReference type="ARBA" id="ARBA00009986"/>
    </source>
</evidence>
<gene>
    <name evidence="6" type="ORF">G6048_45020</name>
</gene>
<evidence type="ECO:0000259" key="5">
    <source>
        <dbReference type="Pfam" id="PF00171"/>
    </source>
</evidence>
<keyword evidence="2 4" id="KW-0560">Oxidoreductase</keyword>
<dbReference type="InterPro" id="IPR016161">
    <property type="entry name" value="Ald_DH/histidinol_DH"/>
</dbReference>
<reference evidence="6 7" key="1">
    <citation type="submission" date="2020-02" db="EMBL/GenBank/DDBJ databases">
        <title>Whole-genome analyses of novel actinobacteria.</title>
        <authorList>
            <person name="Sahin N."/>
            <person name="Tokatli A."/>
        </authorList>
    </citation>
    <scope>NUCLEOTIDE SEQUENCE [LARGE SCALE GENOMIC DNA]</scope>
    <source>
        <strain evidence="6 7">YC419</strain>
    </source>
</reference>
<dbReference type="Pfam" id="PF00171">
    <property type="entry name" value="Aldedh"/>
    <property type="match status" value="1"/>
</dbReference>
<dbReference type="InterPro" id="IPR016162">
    <property type="entry name" value="Ald_DH_N"/>
</dbReference>
<dbReference type="PANTHER" id="PTHR42804">
    <property type="entry name" value="ALDEHYDE DEHYDROGENASE"/>
    <property type="match status" value="1"/>
</dbReference>
<dbReference type="SUPFAM" id="SSF53720">
    <property type="entry name" value="ALDH-like"/>
    <property type="match status" value="1"/>
</dbReference>
<dbReference type="RefSeq" id="WP_165345405.1">
    <property type="nucleotide sequence ID" value="NZ_JAAKZX010000314.1"/>
</dbReference>
<evidence type="ECO:0000313" key="7">
    <source>
        <dbReference type="Proteomes" id="UP001518140"/>
    </source>
</evidence>
<feature type="domain" description="Aldehyde dehydrogenase" evidence="5">
    <location>
        <begin position="22"/>
        <end position="484"/>
    </location>
</feature>
<keyword evidence="7" id="KW-1185">Reference proteome</keyword>
<accession>A0ABX0EA01</accession>
<sequence>MSRTAVPLPVRDLTQIHADGTWKTATGTETVTLLDPATEQPLGSTVLAGAADVNAAVTSARRALDHGPWGRSTPAERADVLERFADALEKHADDMSRLVTREMGMPLGFSLMNNVDAPAMVLRYYAGLSRGLEQEETRVPVGPGSRTVVRREPIGVAAVIPPWNYPVFLAITKIAPALAAGCTVVFKPSVETSLSGALLVRIAQEAGVPAGVFCFVPGGAATGAELVRHPGIDRVAFTGATSTGRLIGAECGERLIPANLELGGKSAAIVLDDADLEHTLQGLGFLSFLNTGQTCFAMTRVVATPGHYDRIVDGLAEIARQQVIGDPLAPATTTGPLVSARQRETVEQYVASGLAEGARLVTGGRRPDTPAKGWFYESAVFAEVGNGMRIAREEIFGPVVCVLRAADEDEAVAIANDCPYGLAGTVWTADPEHGLDIGRRVRTGTFGVNGYPPDISAPWGGMKDSGGGREYGPEGLESYRVVKSLYI</sequence>
<comment type="caution">
    <text evidence="6">The sequence shown here is derived from an EMBL/GenBank/DDBJ whole genome shotgun (WGS) entry which is preliminary data.</text>
</comment>
<protein>
    <submittedName>
        <fullName evidence="6">Aldehyde dehydrogenase</fullName>
    </submittedName>
</protein>
<organism evidence="6 7">
    <name type="scientific">Streptomyces ureilyticus</name>
    <dbReference type="NCBI Taxonomy" id="1775131"/>
    <lineage>
        <taxon>Bacteria</taxon>
        <taxon>Bacillati</taxon>
        <taxon>Actinomycetota</taxon>
        <taxon>Actinomycetes</taxon>
        <taxon>Kitasatosporales</taxon>
        <taxon>Streptomycetaceae</taxon>
        <taxon>Streptomyces</taxon>
    </lineage>
</organism>
<comment type="similarity">
    <text evidence="1 4">Belongs to the aldehyde dehydrogenase family.</text>
</comment>
<evidence type="ECO:0000313" key="6">
    <source>
        <dbReference type="EMBL" id="NGO48946.1"/>
    </source>
</evidence>
<dbReference type="EMBL" id="JAAKZX010000314">
    <property type="protein sequence ID" value="NGO48946.1"/>
    <property type="molecule type" value="Genomic_DNA"/>
</dbReference>
<evidence type="ECO:0000256" key="2">
    <source>
        <dbReference type="ARBA" id="ARBA00023002"/>
    </source>
</evidence>
<proteinExistence type="inferred from homology"/>
<dbReference type="Gene3D" id="3.40.309.10">
    <property type="entry name" value="Aldehyde Dehydrogenase, Chain A, domain 2"/>
    <property type="match status" value="1"/>
</dbReference>
<dbReference type="CDD" id="cd07139">
    <property type="entry name" value="ALDH_AldA-Rv0768"/>
    <property type="match status" value="1"/>
</dbReference>
<dbReference type="PROSITE" id="PS00687">
    <property type="entry name" value="ALDEHYDE_DEHYDR_GLU"/>
    <property type="match status" value="1"/>
</dbReference>
<dbReference type="InterPro" id="IPR029510">
    <property type="entry name" value="Ald_DH_CS_GLU"/>
</dbReference>
<evidence type="ECO:0000256" key="3">
    <source>
        <dbReference type="PROSITE-ProRule" id="PRU10007"/>
    </source>
</evidence>
<dbReference type="InterPro" id="IPR016163">
    <property type="entry name" value="Ald_DH_C"/>
</dbReference>